<evidence type="ECO:0000256" key="2">
    <source>
        <dbReference type="ARBA" id="ARBA00004690"/>
    </source>
</evidence>
<evidence type="ECO:0000259" key="18">
    <source>
        <dbReference type="Pfam" id="PF00485"/>
    </source>
</evidence>
<evidence type="ECO:0000256" key="4">
    <source>
        <dbReference type="ARBA" id="ARBA00005408"/>
    </source>
</evidence>
<comment type="subcellular location">
    <subcellularLocation>
        <location evidence="1 16 17">Cytoplasm</location>
    </subcellularLocation>
</comment>
<evidence type="ECO:0000256" key="1">
    <source>
        <dbReference type="ARBA" id="ARBA00004496"/>
    </source>
</evidence>
<dbReference type="InterPro" id="IPR000764">
    <property type="entry name" value="Uridine_kinase-like"/>
</dbReference>
<dbReference type="Pfam" id="PF00485">
    <property type="entry name" value="PRK"/>
    <property type="match status" value="1"/>
</dbReference>
<protein>
    <recommendedName>
        <fullName evidence="6 16">Uridine kinase</fullName>
        <ecNumber evidence="5 16">2.7.1.48</ecNumber>
    </recommendedName>
    <alternativeName>
        <fullName evidence="12 16">Cytidine monophosphokinase</fullName>
    </alternativeName>
    <alternativeName>
        <fullName evidence="13 16">Uridine monophosphokinase</fullName>
    </alternativeName>
</protein>
<evidence type="ECO:0000256" key="12">
    <source>
        <dbReference type="ARBA" id="ARBA00030641"/>
    </source>
</evidence>
<keyword evidence="7 16" id="KW-0963">Cytoplasm</keyword>
<dbReference type="GO" id="GO:0044206">
    <property type="term" value="P:UMP salvage"/>
    <property type="evidence" value="ECO:0007669"/>
    <property type="project" value="UniProtKB-UniRule"/>
</dbReference>
<reference evidence="19 20" key="1">
    <citation type="journal article" date="2012" name="J. Bacteriol.">
        <title>Draft Genome Sequences of Four Axenic Mycoplasma genitalium Strains Isolated from Denmark, Japan, and Australia.</title>
        <authorList>
            <person name="McGowin C.L."/>
            <person name="Ma L."/>
            <person name="Jensen J.S."/>
            <person name="Mancuso M.M."/>
            <person name="Hamasuna R."/>
            <person name="Adegboye D."/>
            <person name="Martin D.H."/>
        </authorList>
    </citation>
    <scope>NUCLEOTIDE SEQUENCE [LARGE SCALE GENOMIC DNA]</scope>
    <source>
        <strain evidence="19 20">M6320</strain>
    </source>
</reference>
<dbReference type="PROSITE" id="PS51257">
    <property type="entry name" value="PROKAR_LIPOPROTEIN"/>
    <property type="match status" value="1"/>
</dbReference>
<comment type="similarity">
    <text evidence="4 16 17">Belongs to the uridine kinase family.</text>
</comment>
<proteinExistence type="inferred from homology"/>
<dbReference type="PANTHER" id="PTHR10285">
    <property type="entry name" value="URIDINE KINASE"/>
    <property type="match status" value="1"/>
</dbReference>
<accession>A0ABC7ZJ17</accession>
<dbReference type="NCBIfam" id="NF004018">
    <property type="entry name" value="PRK05480.1"/>
    <property type="match status" value="1"/>
</dbReference>
<evidence type="ECO:0000256" key="17">
    <source>
        <dbReference type="RuleBase" id="RU003825"/>
    </source>
</evidence>
<dbReference type="EMBL" id="CP003772">
    <property type="protein sequence ID" value="AFQ04217.1"/>
    <property type="molecule type" value="Genomic_DNA"/>
</dbReference>
<dbReference type="GO" id="GO:0005737">
    <property type="term" value="C:cytoplasm"/>
    <property type="evidence" value="ECO:0007669"/>
    <property type="project" value="UniProtKB-SubCell"/>
</dbReference>
<comment type="catalytic activity">
    <reaction evidence="15 16 17">
        <text>uridine + ATP = UMP + ADP + H(+)</text>
        <dbReference type="Rhea" id="RHEA:16825"/>
        <dbReference type="ChEBI" id="CHEBI:15378"/>
        <dbReference type="ChEBI" id="CHEBI:16704"/>
        <dbReference type="ChEBI" id="CHEBI:30616"/>
        <dbReference type="ChEBI" id="CHEBI:57865"/>
        <dbReference type="ChEBI" id="CHEBI:456216"/>
        <dbReference type="EC" id="2.7.1.48"/>
    </reaction>
</comment>
<dbReference type="HAMAP" id="MF_00551">
    <property type="entry name" value="Uridine_kinase"/>
    <property type="match status" value="1"/>
</dbReference>
<evidence type="ECO:0000313" key="20">
    <source>
        <dbReference type="Proteomes" id="UP000005254"/>
    </source>
</evidence>
<evidence type="ECO:0000313" key="19">
    <source>
        <dbReference type="EMBL" id="AFQ04217.1"/>
    </source>
</evidence>
<evidence type="ECO:0000256" key="6">
    <source>
        <dbReference type="ARBA" id="ARBA00021478"/>
    </source>
</evidence>
<evidence type="ECO:0000256" key="5">
    <source>
        <dbReference type="ARBA" id="ARBA00012137"/>
    </source>
</evidence>
<evidence type="ECO:0000256" key="10">
    <source>
        <dbReference type="ARBA" id="ARBA00022777"/>
    </source>
</evidence>
<feature type="domain" description="Phosphoribulokinase/uridine kinase" evidence="18">
    <location>
        <begin position="8"/>
        <end position="191"/>
    </location>
</feature>
<dbReference type="NCBIfam" id="TIGR00235">
    <property type="entry name" value="udk"/>
    <property type="match status" value="1"/>
</dbReference>
<evidence type="ECO:0000256" key="14">
    <source>
        <dbReference type="ARBA" id="ARBA00047436"/>
    </source>
</evidence>
<sequence>MDEKGILVAISGGSCSGKTTVAEMIYQLLSKKLKVAIICQDNYYKSYKNKPLLKRKTINFDHPDAFDWKLLRSHIEDLLNGSIVNVPLYDYINYTRAKKTAKIGPIDVVILEGLMPWFDEKLSRLSKLKIFIETNGEERLIRRIERDWQRGRNIDSIIKQWREIVAPMYEIFVEKMKRNADLILPWSQRREVSTSVLDVAIEHLFHKTVEKNN</sequence>
<dbReference type="GO" id="GO:0044211">
    <property type="term" value="P:CTP salvage"/>
    <property type="evidence" value="ECO:0007669"/>
    <property type="project" value="UniProtKB-UniRule"/>
</dbReference>
<dbReference type="GO" id="GO:0005524">
    <property type="term" value="F:ATP binding"/>
    <property type="evidence" value="ECO:0007669"/>
    <property type="project" value="UniProtKB-UniRule"/>
</dbReference>
<keyword evidence="11 16" id="KW-0067">ATP-binding</keyword>
<evidence type="ECO:0000256" key="9">
    <source>
        <dbReference type="ARBA" id="ARBA00022741"/>
    </source>
</evidence>
<dbReference type="SUPFAM" id="SSF52540">
    <property type="entry name" value="P-loop containing nucleoside triphosphate hydrolases"/>
    <property type="match status" value="1"/>
</dbReference>
<feature type="binding site" evidence="16">
    <location>
        <begin position="12"/>
        <end position="19"/>
    </location>
    <ligand>
        <name>ATP</name>
        <dbReference type="ChEBI" id="CHEBI:30616"/>
    </ligand>
</feature>
<dbReference type="InterPro" id="IPR006083">
    <property type="entry name" value="PRK/URK"/>
</dbReference>
<keyword evidence="9 16" id="KW-0547">Nucleotide-binding</keyword>
<comment type="pathway">
    <text evidence="3 16 17">Pyrimidine metabolism; CTP biosynthesis via salvage pathway; CTP from cytidine: step 1/3.</text>
</comment>
<dbReference type="InterPro" id="IPR026008">
    <property type="entry name" value="Uridine_kinase"/>
</dbReference>
<dbReference type="RefSeq" id="WP_009885943.1">
    <property type="nucleotide sequence ID" value="NC_018497.1"/>
</dbReference>
<dbReference type="KEGG" id="mgx:CM1_02325"/>
<dbReference type="GO" id="GO:0004849">
    <property type="term" value="F:uridine kinase activity"/>
    <property type="evidence" value="ECO:0007669"/>
    <property type="project" value="UniProtKB-UniRule"/>
</dbReference>
<name>A0ABC7ZJ17_MYCGT</name>
<dbReference type="Gene3D" id="3.40.50.300">
    <property type="entry name" value="P-loop containing nucleotide triphosphate hydrolases"/>
    <property type="match status" value="1"/>
</dbReference>
<dbReference type="CDD" id="cd02023">
    <property type="entry name" value="UMPK"/>
    <property type="match status" value="1"/>
</dbReference>
<organism evidence="19 20">
    <name type="scientific">Mycoplasmoides genitalium M6320</name>
    <dbReference type="NCBI Taxonomy" id="662945"/>
    <lineage>
        <taxon>Bacteria</taxon>
        <taxon>Bacillati</taxon>
        <taxon>Mycoplasmatota</taxon>
        <taxon>Mycoplasmoidales</taxon>
        <taxon>Mycoplasmoidaceae</taxon>
        <taxon>Mycoplasmoides</taxon>
    </lineage>
</organism>
<dbReference type="PRINTS" id="PR00988">
    <property type="entry name" value="URIDINKINASE"/>
</dbReference>
<evidence type="ECO:0000256" key="11">
    <source>
        <dbReference type="ARBA" id="ARBA00022840"/>
    </source>
</evidence>
<dbReference type="SMR" id="A0ABC7ZJ17"/>
<evidence type="ECO:0000256" key="13">
    <source>
        <dbReference type="ARBA" id="ARBA00031452"/>
    </source>
</evidence>
<evidence type="ECO:0000256" key="3">
    <source>
        <dbReference type="ARBA" id="ARBA00004784"/>
    </source>
</evidence>
<comment type="pathway">
    <text evidence="2 16 17">Pyrimidine metabolism; UMP biosynthesis via salvage pathway; UMP from uridine: step 1/1.</text>
</comment>
<gene>
    <name evidence="16" type="primary">udk</name>
    <name evidence="19" type="ORF">CM1_02325</name>
</gene>
<evidence type="ECO:0000256" key="8">
    <source>
        <dbReference type="ARBA" id="ARBA00022679"/>
    </source>
</evidence>
<dbReference type="EC" id="2.7.1.48" evidence="5 16"/>
<keyword evidence="8 16" id="KW-0808">Transferase</keyword>
<comment type="catalytic activity">
    <reaction evidence="14 17">
        <text>cytidine + ATP = CMP + ADP + H(+)</text>
        <dbReference type="Rhea" id="RHEA:24674"/>
        <dbReference type="ChEBI" id="CHEBI:15378"/>
        <dbReference type="ChEBI" id="CHEBI:17562"/>
        <dbReference type="ChEBI" id="CHEBI:30616"/>
        <dbReference type="ChEBI" id="CHEBI:60377"/>
        <dbReference type="ChEBI" id="CHEBI:456216"/>
        <dbReference type="EC" id="2.7.1.48"/>
    </reaction>
</comment>
<evidence type="ECO:0000256" key="16">
    <source>
        <dbReference type="HAMAP-Rule" id="MF_00551"/>
    </source>
</evidence>
<evidence type="ECO:0000256" key="15">
    <source>
        <dbReference type="ARBA" id="ARBA00048909"/>
    </source>
</evidence>
<dbReference type="AlphaFoldDB" id="A0ABC7ZJ17"/>
<evidence type="ECO:0000256" key="7">
    <source>
        <dbReference type="ARBA" id="ARBA00022490"/>
    </source>
</evidence>
<keyword evidence="10 16" id="KW-0418">Kinase</keyword>
<dbReference type="InterPro" id="IPR027417">
    <property type="entry name" value="P-loop_NTPase"/>
</dbReference>
<dbReference type="GeneID" id="99647286"/>
<dbReference type="Proteomes" id="UP000005254">
    <property type="component" value="Chromosome"/>
</dbReference>